<feature type="compositionally biased region" description="Basic and acidic residues" evidence="1">
    <location>
        <begin position="45"/>
        <end position="87"/>
    </location>
</feature>
<sequence>MKTPMSFSVFSTMFRKLETFLLSLKAPLDKSLSIKDNSLYSHRGGGGEEGERMGRGWAEEGERMGRGGGEEGERRGRGWAEEGERRGRGSNISMSRGKEEIQPCNSLTAQQGVAVPRDDSAQYDILIWKIFITMLQQNSLDGCVQPLPAMGEKKEKKPSPPPIPPTPHGESCKQQKGVGIKQHPTLEKLQSQLIICGGVLCPEAMRELKLIQEFLSNTRTGRLDLLLQGENKLVCSICYQPTCQSDITSVHMVTATLSHSILQSQVLNSCMALGTEDFLSLSDEHDSDRSRPLKVLLCPLFEHLAEIVSGGCARLTNTPTSLWTLSASPATESGSQASVPSLALEPSGLQRNPCAENLLELQQSD</sequence>
<feature type="compositionally biased region" description="Polar residues" evidence="1">
    <location>
        <begin position="327"/>
        <end position="339"/>
    </location>
</feature>
<reference evidence="2 3" key="1">
    <citation type="submission" date="2019-03" db="EMBL/GenBank/DDBJ databases">
        <title>First draft genome of Liparis tanakae, snailfish: a comprehensive survey of snailfish specific genes.</title>
        <authorList>
            <person name="Kim W."/>
            <person name="Song I."/>
            <person name="Jeong J.-H."/>
            <person name="Kim D."/>
            <person name="Kim S."/>
            <person name="Ryu S."/>
            <person name="Song J.Y."/>
            <person name="Lee S.K."/>
        </authorList>
    </citation>
    <scope>NUCLEOTIDE SEQUENCE [LARGE SCALE GENOMIC DNA]</scope>
    <source>
        <tissue evidence="2">Muscle</tissue>
    </source>
</reference>
<keyword evidence="3" id="KW-1185">Reference proteome</keyword>
<feature type="region of interest" description="Disordered" evidence="1">
    <location>
        <begin position="149"/>
        <end position="177"/>
    </location>
</feature>
<evidence type="ECO:0000313" key="3">
    <source>
        <dbReference type="Proteomes" id="UP000314294"/>
    </source>
</evidence>
<comment type="caution">
    <text evidence="2">The sequence shown here is derived from an EMBL/GenBank/DDBJ whole genome shotgun (WGS) entry which is preliminary data.</text>
</comment>
<name>A0A4Z2HX32_9TELE</name>
<gene>
    <name evidence="2" type="ORF">EYF80_019415</name>
</gene>
<feature type="region of interest" description="Disordered" evidence="1">
    <location>
        <begin position="41"/>
        <end position="98"/>
    </location>
</feature>
<accession>A0A4Z2HX32</accession>
<feature type="region of interest" description="Disordered" evidence="1">
    <location>
        <begin position="327"/>
        <end position="349"/>
    </location>
</feature>
<evidence type="ECO:0000256" key="1">
    <source>
        <dbReference type="SAM" id="MobiDB-lite"/>
    </source>
</evidence>
<dbReference type="EMBL" id="SRLO01000164">
    <property type="protein sequence ID" value="TNN70389.1"/>
    <property type="molecule type" value="Genomic_DNA"/>
</dbReference>
<proteinExistence type="predicted"/>
<dbReference type="AlphaFoldDB" id="A0A4Z2HX32"/>
<organism evidence="2 3">
    <name type="scientific">Liparis tanakae</name>
    <name type="common">Tanaka's snailfish</name>
    <dbReference type="NCBI Taxonomy" id="230148"/>
    <lineage>
        <taxon>Eukaryota</taxon>
        <taxon>Metazoa</taxon>
        <taxon>Chordata</taxon>
        <taxon>Craniata</taxon>
        <taxon>Vertebrata</taxon>
        <taxon>Euteleostomi</taxon>
        <taxon>Actinopterygii</taxon>
        <taxon>Neopterygii</taxon>
        <taxon>Teleostei</taxon>
        <taxon>Neoteleostei</taxon>
        <taxon>Acanthomorphata</taxon>
        <taxon>Eupercaria</taxon>
        <taxon>Perciformes</taxon>
        <taxon>Cottioidei</taxon>
        <taxon>Cottales</taxon>
        <taxon>Liparidae</taxon>
        <taxon>Liparis</taxon>
    </lineage>
</organism>
<dbReference type="Proteomes" id="UP000314294">
    <property type="component" value="Unassembled WGS sequence"/>
</dbReference>
<evidence type="ECO:0000313" key="2">
    <source>
        <dbReference type="EMBL" id="TNN70389.1"/>
    </source>
</evidence>
<protein>
    <submittedName>
        <fullName evidence="2">Uncharacterized protein</fullName>
    </submittedName>
</protein>